<reference evidence="4" key="1">
    <citation type="submission" date="2019-02" db="EMBL/GenBank/DDBJ databases">
        <title>Complete genome sequence of Rhodoferax sp. Gr-4.</title>
        <authorList>
            <person name="Jin L."/>
        </authorList>
    </citation>
    <scope>NUCLEOTIDE SEQUENCE [LARGE SCALE GENOMIC DNA]</scope>
    <source>
        <strain evidence="4">Gr-4</strain>
    </source>
</reference>
<organism evidence="3 4">
    <name type="scientific">Rhodoferax aquaticus</name>
    <dbReference type="NCBI Taxonomy" id="2527691"/>
    <lineage>
        <taxon>Bacteria</taxon>
        <taxon>Pseudomonadati</taxon>
        <taxon>Pseudomonadota</taxon>
        <taxon>Betaproteobacteria</taxon>
        <taxon>Burkholderiales</taxon>
        <taxon>Comamonadaceae</taxon>
        <taxon>Rhodoferax</taxon>
    </lineage>
</organism>
<accession>A0A515EJW6</accession>
<evidence type="ECO:0000313" key="4">
    <source>
        <dbReference type="Proteomes" id="UP000317365"/>
    </source>
</evidence>
<evidence type="ECO:0000256" key="1">
    <source>
        <dbReference type="SAM" id="SignalP"/>
    </source>
</evidence>
<dbReference type="KEGG" id="rhg:EXZ61_01510"/>
<gene>
    <name evidence="3" type="ORF">EXZ61_01510</name>
</gene>
<dbReference type="Gene3D" id="3.40.190.10">
    <property type="entry name" value="Periplasmic binding protein-like II"/>
    <property type="match status" value="2"/>
</dbReference>
<dbReference type="Proteomes" id="UP000317365">
    <property type="component" value="Chromosome"/>
</dbReference>
<dbReference type="RefSeq" id="WP_142808406.1">
    <property type="nucleotide sequence ID" value="NZ_CP036282.1"/>
</dbReference>
<feature type="domain" description="Solute-binding protein family 3/N-terminal" evidence="2">
    <location>
        <begin position="40"/>
        <end position="258"/>
    </location>
</feature>
<proteinExistence type="predicted"/>
<dbReference type="SUPFAM" id="SSF53850">
    <property type="entry name" value="Periplasmic binding protein-like II"/>
    <property type="match status" value="1"/>
</dbReference>
<feature type="signal peptide" evidence="1">
    <location>
        <begin position="1"/>
        <end position="28"/>
    </location>
</feature>
<keyword evidence="4" id="KW-1185">Reference proteome</keyword>
<sequence>MRDTRCWALRARAAVGCALLQVVLFGFASQATELSTSARDSEPFFVVKDGVASGVCPDLYAALERVDPSLQIRGANKVLSLSLNEQALALGTDAINCGFGQSPHRDGIVRYAQKITTSHMVVAVRADDPIEQLRDLQQLKTLSLEHPVIVRRGTVFADRLKQLGVVVDDSSTDNAANLRKLVFKRGRFYYNIDYLMAAQMRDPMVSEKLRVLPTSLEPQPLFIVVSKKLDPGVDARITAAFKVLKANGELSAIFKKYGIAQDL</sequence>
<keyword evidence="1" id="KW-0732">Signal</keyword>
<feature type="chain" id="PRO_5021829381" evidence="1">
    <location>
        <begin position="29"/>
        <end position="263"/>
    </location>
</feature>
<protein>
    <submittedName>
        <fullName evidence="3">Transporter substrate-binding domain-containing protein</fullName>
    </submittedName>
</protein>
<dbReference type="EMBL" id="CP036282">
    <property type="protein sequence ID" value="QDL52953.1"/>
    <property type="molecule type" value="Genomic_DNA"/>
</dbReference>
<reference evidence="4" key="2">
    <citation type="journal article" date="2020" name="Int. J. Syst. Evol. Microbiol.">
        <title>Genomic insights into a novel species Rhodoferax aquaticus sp. nov., isolated from freshwater.</title>
        <authorList>
            <person name="Li T."/>
            <person name="Zhuo Y."/>
            <person name="Jin C.Z."/>
            <person name="Wu X."/>
            <person name="Ko S.R."/>
            <person name="Jin F.J."/>
            <person name="Ahn C.Y."/>
            <person name="Oh H.M."/>
            <person name="Lee H.G."/>
            <person name="Jin L."/>
        </authorList>
    </citation>
    <scope>NUCLEOTIDE SEQUENCE [LARGE SCALE GENOMIC DNA]</scope>
    <source>
        <strain evidence="4">Gr-4</strain>
    </source>
</reference>
<dbReference type="Pfam" id="PF00497">
    <property type="entry name" value="SBP_bac_3"/>
    <property type="match status" value="1"/>
</dbReference>
<name>A0A515EJW6_9BURK</name>
<evidence type="ECO:0000313" key="3">
    <source>
        <dbReference type="EMBL" id="QDL52953.1"/>
    </source>
</evidence>
<evidence type="ECO:0000259" key="2">
    <source>
        <dbReference type="Pfam" id="PF00497"/>
    </source>
</evidence>
<dbReference type="AlphaFoldDB" id="A0A515EJW6"/>
<dbReference type="InterPro" id="IPR001638">
    <property type="entry name" value="Solute-binding_3/MltF_N"/>
</dbReference>